<dbReference type="EMBL" id="NEDP02002708">
    <property type="protein sequence ID" value="OWF50257.1"/>
    <property type="molecule type" value="Genomic_DNA"/>
</dbReference>
<evidence type="ECO:0000313" key="4">
    <source>
        <dbReference type="Proteomes" id="UP000242188"/>
    </source>
</evidence>
<proteinExistence type="predicted"/>
<keyword evidence="4" id="KW-1185">Reference proteome</keyword>
<dbReference type="AlphaFoldDB" id="A0A210QND6"/>
<feature type="domain" description="DED" evidence="2">
    <location>
        <begin position="48"/>
        <end position="128"/>
    </location>
</feature>
<gene>
    <name evidence="3" type="ORF">KP79_PYT16096</name>
</gene>
<comment type="caution">
    <text evidence="3">The sequence shown here is derived from an EMBL/GenBank/DDBJ whole genome shotgun (WGS) entry which is preliminary data.</text>
</comment>
<protein>
    <recommendedName>
        <fullName evidence="2">DED domain-containing protein</fullName>
    </recommendedName>
</protein>
<dbReference type="Gene3D" id="1.10.533.10">
    <property type="entry name" value="Death Domain, Fas"/>
    <property type="match status" value="1"/>
</dbReference>
<accession>A0A210QND6</accession>
<feature type="compositionally biased region" description="Polar residues" evidence="1">
    <location>
        <begin position="511"/>
        <end position="524"/>
    </location>
</feature>
<evidence type="ECO:0000313" key="3">
    <source>
        <dbReference type="EMBL" id="OWF50257.1"/>
    </source>
</evidence>
<dbReference type="InterPro" id="IPR011029">
    <property type="entry name" value="DEATH-like_dom_sf"/>
</dbReference>
<dbReference type="SUPFAM" id="SSF47986">
    <property type="entry name" value="DEATH domain"/>
    <property type="match status" value="1"/>
</dbReference>
<feature type="compositionally biased region" description="Polar residues" evidence="1">
    <location>
        <begin position="1"/>
        <end position="23"/>
    </location>
</feature>
<name>A0A210QND6_MIZYE</name>
<dbReference type="Pfam" id="PF01335">
    <property type="entry name" value="DED"/>
    <property type="match status" value="1"/>
</dbReference>
<dbReference type="OrthoDB" id="6160190at2759"/>
<dbReference type="Proteomes" id="UP000242188">
    <property type="component" value="Unassembled WGS sequence"/>
</dbReference>
<feature type="region of interest" description="Disordered" evidence="1">
    <location>
        <begin position="1"/>
        <end position="31"/>
    </location>
</feature>
<dbReference type="InterPro" id="IPR001875">
    <property type="entry name" value="DED_dom"/>
</dbReference>
<reference evidence="3 4" key="1">
    <citation type="journal article" date="2017" name="Nat. Ecol. Evol.">
        <title>Scallop genome provides insights into evolution of bilaterian karyotype and development.</title>
        <authorList>
            <person name="Wang S."/>
            <person name="Zhang J."/>
            <person name="Jiao W."/>
            <person name="Li J."/>
            <person name="Xun X."/>
            <person name="Sun Y."/>
            <person name="Guo X."/>
            <person name="Huan P."/>
            <person name="Dong B."/>
            <person name="Zhang L."/>
            <person name="Hu X."/>
            <person name="Sun X."/>
            <person name="Wang J."/>
            <person name="Zhao C."/>
            <person name="Wang Y."/>
            <person name="Wang D."/>
            <person name="Huang X."/>
            <person name="Wang R."/>
            <person name="Lv J."/>
            <person name="Li Y."/>
            <person name="Zhang Z."/>
            <person name="Liu B."/>
            <person name="Lu W."/>
            <person name="Hui Y."/>
            <person name="Liang J."/>
            <person name="Zhou Z."/>
            <person name="Hou R."/>
            <person name="Li X."/>
            <person name="Liu Y."/>
            <person name="Li H."/>
            <person name="Ning X."/>
            <person name="Lin Y."/>
            <person name="Zhao L."/>
            <person name="Xing Q."/>
            <person name="Dou J."/>
            <person name="Li Y."/>
            <person name="Mao J."/>
            <person name="Guo H."/>
            <person name="Dou H."/>
            <person name="Li T."/>
            <person name="Mu C."/>
            <person name="Jiang W."/>
            <person name="Fu Q."/>
            <person name="Fu X."/>
            <person name="Miao Y."/>
            <person name="Liu J."/>
            <person name="Yu Q."/>
            <person name="Li R."/>
            <person name="Liao H."/>
            <person name="Li X."/>
            <person name="Kong Y."/>
            <person name="Jiang Z."/>
            <person name="Chourrout D."/>
            <person name="Li R."/>
            <person name="Bao Z."/>
        </authorList>
    </citation>
    <scope>NUCLEOTIDE SEQUENCE [LARGE SCALE GENOMIC DNA]</scope>
    <source>
        <strain evidence="3 4">PY_sf001</strain>
    </source>
</reference>
<dbReference type="SMART" id="SM00031">
    <property type="entry name" value="DED"/>
    <property type="match status" value="1"/>
</dbReference>
<organism evidence="3 4">
    <name type="scientific">Mizuhopecten yessoensis</name>
    <name type="common">Japanese scallop</name>
    <name type="synonym">Patinopecten yessoensis</name>
    <dbReference type="NCBI Taxonomy" id="6573"/>
    <lineage>
        <taxon>Eukaryota</taxon>
        <taxon>Metazoa</taxon>
        <taxon>Spiralia</taxon>
        <taxon>Lophotrochozoa</taxon>
        <taxon>Mollusca</taxon>
        <taxon>Bivalvia</taxon>
        <taxon>Autobranchia</taxon>
        <taxon>Pteriomorphia</taxon>
        <taxon>Pectinida</taxon>
        <taxon>Pectinoidea</taxon>
        <taxon>Pectinidae</taxon>
        <taxon>Mizuhopecten</taxon>
    </lineage>
</organism>
<dbReference type="GO" id="GO:0042981">
    <property type="term" value="P:regulation of apoptotic process"/>
    <property type="evidence" value="ECO:0007669"/>
    <property type="project" value="InterPro"/>
</dbReference>
<feature type="region of interest" description="Disordered" evidence="1">
    <location>
        <begin position="511"/>
        <end position="534"/>
    </location>
</feature>
<evidence type="ECO:0000256" key="1">
    <source>
        <dbReference type="SAM" id="MobiDB-lite"/>
    </source>
</evidence>
<sequence>MQYTRSKLYSAASDGTTSGMEQSKGTEKMETEDVEMEERVDLITEDWAFNVTLSNIASEITPEELKRMKHLTKGTNGLGKAVLEKIKDATDLFDIMRDRACLDPNNWLHLQALLWTIGRKDLCGTLANFARNDRKQPLYFFPPKEQPENGYTFLKFHIAGTNTSKQDVRNLRNLVAELLLTPVEYVYFVGYEPSSSIIVTFMVPTDNTRELKALSEEDRSLLKSMHVDYIFIGEEEVSIIGERYKPPVTLSSIKEITKFMREKKRLERELQDSLALSLQRHKALKQEQQRILGLELTINRQAIALSYCMSEIIPKQLPVDSMDQCSVLTYFRQTLEKFFEKFPEKREDVYVLLEAKELITRKLERHKWRAFSTAQHLSNLSSQTALAVNYATRTEQLHTTTSGKLPATLVEEPYPWQNLNIHQTVLQMPVVSWGVPQPPPQQPPTPQNPYQLSTTQIPQTPYFGFKGDVPSASSYPNQFRFGGEKVTTPVFGTGFMKGYQNTKQPILTTVGSTARPNGSSASHSQQHDQRPSYIKDASNSECLRKFMRDASLKLNEAQRKSLINQTELNSDRREEAQKHPENLFQVLYEDEQSTSSEEVDIIKFVLEKASSLSEPELLKEIDMLFREVYQEQGMRQQISISSSQYVIMPTNKA</sequence>
<evidence type="ECO:0000259" key="2">
    <source>
        <dbReference type="PROSITE" id="PS50168"/>
    </source>
</evidence>
<dbReference type="PROSITE" id="PS50168">
    <property type="entry name" value="DED"/>
    <property type="match status" value="1"/>
</dbReference>
<dbReference type="CDD" id="cd00045">
    <property type="entry name" value="DED"/>
    <property type="match status" value="1"/>
</dbReference>